<gene>
    <name evidence="1" type="ORF">CMV_025463</name>
</gene>
<dbReference type="PANTHER" id="PTHR47422:SF1">
    <property type="entry name" value="DNAJ HEAT SHOCK N-TERMINAL DOMAIN-CONTAINING PROTEIN"/>
    <property type="match status" value="1"/>
</dbReference>
<dbReference type="EMBL" id="JRKL02006725">
    <property type="protein sequence ID" value="KAF3948555.1"/>
    <property type="molecule type" value="Genomic_DNA"/>
</dbReference>
<keyword evidence="2" id="KW-1185">Reference proteome</keyword>
<dbReference type="SUPFAM" id="SSF46565">
    <property type="entry name" value="Chaperone J-domain"/>
    <property type="match status" value="1"/>
</dbReference>
<dbReference type="CDD" id="cd06257">
    <property type="entry name" value="DnaJ"/>
    <property type="match status" value="1"/>
</dbReference>
<evidence type="ECO:0000313" key="1">
    <source>
        <dbReference type="EMBL" id="KAF3948555.1"/>
    </source>
</evidence>
<dbReference type="Gene3D" id="1.10.287.110">
    <property type="entry name" value="DnaJ domain"/>
    <property type="match status" value="1"/>
</dbReference>
<evidence type="ECO:0008006" key="3">
    <source>
        <dbReference type="Google" id="ProtNLM"/>
    </source>
</evidence>
<dbReference type="AlphaFoldDB" id="A0A8J4Q998"/>
<organism evidence="1 2">
    <name type="scientific">Castanea mollissima</name>
    <name type="common">Chinese chestnut</name>
    <dbReference type="NCBI Taxonomy" id="60419"/>
    <lineage>
        <taxon>Eukaryota</taxon>
        <taxon>Viridiplantae</taxon>
        <taxon>Streptophyta</taxon>
        <taxon>Embryophyta</taxon>
        <taxon>Tracheophyta</taxon>
        <taxon>Spermatophyta</taxon>
        <taxon>Magnoliopsida</taxon>
        <taxon>eudicotyledons</taxon>
        <taxon>Gunneridae</taxon>
        <taxon>Pentapetalae</taxon>
        <taxon>rosids</taxon>
        <taxon>fabids</taxon>
        <taxon>Fagales</taxon>
        <taxon>Fagaceae</taxon>
        <taxon>Castanea</taxon>
    </lineage>
</organism>
<sequence>MKHILEHKERYWKLSLLVHRDKCPHPQAHQTFIKLNKSFKELQDPNKCVASHPDTRMLFLNCNLFICESNILKLNLAVITKARINELAQQLQQIQLSNSNQMQHSHAP</sequence>
<name>A0A8J4Q998_9ROSI</name>
<dbReference type="InterPro" id="IPR036869">
    <property type="entry name" value="J_dom_sf"/>
</dbReference>
<accession>A0A8J4Q998</accession>
<comment type="caution">
    <text evidence="1">The sequence shown here is derived from an EMBL/GenBank/DDBJ whole genome shotgun (WGS) entry which is preliminary data.</text>
</comment>
<reference evidence="1" key="1">
    <citation type="submission" date="2020-03" db="EMBL/GenBank/DDBJ databases">
        <title>Castanea mollissima Vanexum genome sequencing.</title>
        <authorList>
            <person name="Staton M."/>
        </authorList>
    </citation>
    <scope>NUCLEOTIDE SEQUENCE</scope>
    <source>
        <tissue evidence="1">Leaf</tissue>
    </source>
</reference>
<proteinExistence type="predicted"/>
<dbReference type="InterPro" id="IPR001623">
    <property type="entry name" value="DnaJ_domain"/>
</dbReference>
<dbReference type="PANTHER" id="PTHR47422">
    <property type="entry name" value="DNAJ HEAT SHOCK N-TERMINAL DOMAIN-CONTAINING PROTEIN"/>
    <property type="match status" value="1"/>
</dbReference>
<dbReference type="OrthoDB" id="342454at2759"/>
<dbReference type="Proteomes" id="UP000737018">
    <property type="component" value="Unassembled WGS sequence"/>
</dbReference>
<protein>
    <recommendedName>
        <fullName evidence="3">J domain-containing protein</fullName>
    </recommendedName>
</protein>
<evidence type="ECO:0000313" key="2">
    <source>
        <dbReference type="Proteomes" id="UP000737018"/>
    </source>
</evidence>